<dbReference type="PANTHER" id="PTHR30606:SF9">
    <property type="entry name" value="LIPID A BIOSYNTHESIS LAUROYLTRANSFERASE"/>
    <property type="match status" value="1"/>
</dbReference>
<dbReference type="Proteomes" id="UP000036027">
    <property type="component" value="Unassembled WGS sequence"/>
</dbReference>
<dbReference type="EMBL" id="JTDO01000001">
    <property type="protein sequence ID" value="KLT73907.1"/>
    <property type="molecule type" value="Genomic_DNA"/>
</dbReference>
<keyword evidence="8" id="KW-1185">Reference proteome</keyword>
<dbReference type="Pfam" id="PF03279">
    <property type="entry name" value="Lip_A_acyltrans"/>
    <property type="match status" value="1"/>
</dbReference>
<reference evidence="7 8" key="1">
    <citation type="submission" date="2014-11" db="EMBL/GenBank/DDBJ databases">
        <title>Genome of a novel goose pathogen.</title>
        <authorList>
            <person name="Hansen C.M."/>
            <person name="Hueffer K."/>
            <person name="Choi S.C."/>
        </authorList>
    </citation>
    <scope>NUCLEOTIDE SEQUENCE [LARGE SCALE GENOMIC DNA]</scope>
    <source>
        <strain evidence="7 8">KH1503</strain>
    </source>
</reference>
<name>A0A0J0YUZ3_9NEIS</name>
<dbReference type="RefSeq" id="WP_047760001.1">
    <property type="nucleotide sequence ID" value="NZ_CP091510.1"/>
</dbReference>
<dbReference type="PANTHER" id="PTHR30606">
    <property type="entry name" value="LIPID A BIOSYNTHESIS LAUROYL ACYLTRANSFERASE"/>
    <property type="match status" value="1"/>
</dbReference>
<dbReference type="CDD" id="cd07984">
    <property type="entry name" value="LPLAT_LABLAT-like"/>
    <property type="match status" value="1"/>
</dbReference>
<evidence type="ECO:0000256" key="2">
    <source>
        <dbReference type="ARBA" id="ARBA00022475"/>
    </source>
</evidence>
<dbReference type="OrthoDB" id="9803456at2"/>
<sequence>MKFAFFILYLIQLLPFSVLHKIADATGWLAYYLVAPRRRVGEINLLKCFPEWSEAKRRKILKQHFRHMAKLLFEYGLYWYAPAIRLRKFVTYQDKHYLDDALAAGEKVILLYPHFTAFEMAVYTLNQDIPLISMYSHQKNQAMDEQILKGRHRYNNVFLIGRTEGLRAIIKQIRKSDAPFLYLPDQDFGRNDSIFVNFFDIQTATIAGLSRIAAMTGAKVIPAIPTRLKDNTVVLRFYPAWENFPGNDTVADTQRMNDFIEARVRENPEQYFWLHKRFKTRPEGEAGFYN</sequence>
<comment type="subcellular location">
    <subcellularLocation>
        <location evidence="1">Cell inner membrane</location>
    </subcellularLocation>
</comment>
<dbReference type="GO" id="GO:0009247">
    <property type="term" value="P:glycolipid biosynthetic process"/>
    <property type="evidence" value="ECO:0007669"/>
    <property type="project" value="UniProtKB-ARBA"/>
</dbReference>
<keyword evidence="4 7" id="KW-0808">Transferase</keyword>
<keyword evidence="5" id="KW-0472">Membrane</keyword>
<evidence type="ECO:0000256" key="4">
    <source>
        <dbReference type="ARBA" id="ARBA00022679"/>
    </source>
</evidence>
<evidence type="ECO:0000313" key="8">
    <source>
        <dbReference type="Proteomes" id="UP000036027"/>
    </source>
</evidence>
<protein>
    <submittedName>
        <fullName evidence="7">Lipid A biosynthesis lauroyl acyltransferase</fullName>
    </submittedName>
</protein>
<accession>A0A0J0YUZ3</accession>
<dbReference type="PATRIC" id="fig|1470200.3.peg.191"/>
<dbReference type="NCBIfam" id="NF006432">
    <property type="entry name" value="PRK08706.1"/>
    <property type="match status" value="1"/>
</dbReference>
<keyword evidence="2" id="KW-1003">Cell membrane</keyword>
<dbReference type="GO" id="GO:0016746">
    <property type="term" value="F:acyltransferase activity"/>
    <property type="evidence" value="ECO:0007669"/>
    <property type="project" value="UniProtKB-KW"/>
</dbReference>
<dbReference type="STRING" id="1470200.PL75_00805"/>
<gene>
    <name evidence="7" type="ORF">PL75_00805</name>
</gene>
<evidence type="ECO:0000256" key="5">
    <source>
        <dbReference type="ARBA" id="ARBA00023136"/>
    </source>
</evidence>
<proteinExistence type="predicted"/>
<dbReference type="InterPro" id="IPR004960">
    <property type="entry name" value="LipA_acyltrans"/>
</dbReference>
<keyword evidence="3" id="KW-0997">Cell inner membrane</keyword>
<evidence type="ECO:0000256" key="1">
    <source>
        <dbReference type="ARBA" id="ARBA00004533"/>
    </source>
</evidence>
<evidence type="ECO:0000256" key="3">
    <source>
        <dbReference type="ARBA" id="ARBA00022519"/>
    </source>
</evidence>
<evidence type="ECO:0000313" key="7">
    <source>
        <dbReference type="EMBL" id="KLT73907.1"/>
    </source>
</evidence>
<organism evidence="7 8">
    <name type="scientific">Neisseria arctica</name>
    <dbReference type="NCBI Taxonomy" id="1470200"/>
    <lineage>
        <taxon>Bacteria</taxon>
        <taxon>Pseudomonadati</taxon>
        <taxon>Pseudomonadota</taxon>
        <taxon>Betaproteobacteria</taxon>
        <taxon>Neisseriales</taxon>
        <taxon>Neisseriaceae</taxon>
        <taxon>Neisseria</taxon>
    </lineage>
</organism>
<keyword evidence="6 7" id="KW-0012">Acyltransferase</keyword>
<evidence type="ECO:0000256" key="6">
    <source>
        <dbReference type="ARBA" id="ARBA00023315"/>
    </source>
</evidence>
<dbReference type="GO" id="GO:0005886">
    <property type="term" value="C:plasma membrane"/>
    <property type="evidence" value="ECO:0007669"/>
    <property type="project" value="UniProtKB-SubCell"/>
</dbReference>
<dbReference type="PIRSF" id="PIRSF026649">
    <property type="entry name" value="MsbB"/>
    <property type="match status" value="1"/>
</dbReference>
<dbReference type="AlphaFoldDB" id="A0A0J0YUZ3"/>
<comment type="caution">
    <text evidence="7">The sequence shown here is derived from an EMBL/GenBank/DDBJ whole genome shotgun (WGS) entry which is preliminary data.</text>
</comment>